<evidence type="ECO:0000256" key="1">
    <source>
        <dbReference type="SAM" id="SignalP"/>
    </source>
</evidence>
<gene>
    <name evidence="2" type="ORF">AOB46_14875</name>
</gene>
<reference evidence="3" key="2">
    <citation type="submission" date="2015-09" db="EMBL/GenBank/DDBJ databases">
        <title>Draft genome sequence of a multidrug-resistant Chryseobacterium indologenes isolate from Malaysia.</title>
        <authorList>
            <person name="Yu C.Y."/>
            <person name="Ang G.Y."/>
            <person name="Chan K.-G."/>
        </authorList>
    </citation>
    <scope>NUCLEOTIDE SEQUENCE [LARGE SCALE GENOMIC DNA]</scope>
    <source>
        <strain evidence="3">CI_885</strain>
    </source>
</reference>
<dbReference type="OrthoDB" id="1274058at2"/>
<feature type="chain" id="PRO_5005876071" evidence="1">
    <location>
        <begin position="19"/>
        <end position="194"/>
    </location>
</feature>
<proteinExistence type="predicted"/>
<organism evidence="2 3">
    <name type="scientific">Chryseobacterium indologenes</name>
    <name type="common">Flavobacterium indologenes</name>
    <dbReference type="NCBI Taxonomy" id="253"/>
    <lineage>
        <taxon>Bacteria</taxon>
        <taxon>Pseudomonadati</taxon>
        <taxon>Bacteroidota</taxon>
        <taxon>Flavobacteriia</taxon>
        <taxon>Flavobacteriales</taxon>
        <taxon>Weeksellaceae</taxon>
        <taxon>Chryseobacterium group</taxon>
        <taxon>Chryseobacterium</taxon>
    </lineage>
</organism>
<dbReference type="EMBL" id="LJOD01000010">
    <property type="protein sequence ID" value="KPE50318.1"/>
    <property type="molecule type" value="Genomic_DNA"/>
</dbReference>
<reference evidence="2 3" key="1">
    <citation type="journal article" date="2015" name="Genom Data">
        <title>Draft genome sequence of a multidrug-resistant Chryseobacterium indologenes isolate from Malaysia.</title>
        <authorList>
            <person name="Yu C.Y."/>
            <person name="Ang G.Y."/>
            <person name="Cheng H.J."/>
            <person name="Cheong Y.M."/>
            <person name="Yin W.F."/>
            <person name="Chan K.G."/>
        </authorList>
    </citation>
    <scope>NUCLEOTIDE SEQUENCE [LARGE SCALE GENOMIC DNA]</scope>
    <source>
        <strain evidence="2 3">CI_885</strain>
    </source>
</reference>
<dbReference type="Proteomes" id="UP000037953">
    <property type="component" value="Unassembled WGS sequence"/>
</dbReference>
<feature type="signal peptide" evidence="1">
    <location>
        <begin position="1"/>
        <end position="18"/>
    </location>
</feature>
<evidence type="ECO:0000313" key="2">
    <source>
        <dbReference type="EMBL" id="KPE50318.1"/>
    </source>
</evidence>
<name>A0A0N1KSS3_CHRID</name>
<dbReference type="PATRIC" id="fig|253.9.peg.909"/>
<dbReference type="RefSeq" id="WP_062700758.1">
    <property type="nucleotide sequence ID" value="NZ_LJOD01000010.1"/>
</dbReference>
<sequence length="194" mass="22213">MKKILISASLFVSITFFAQSFETTAHPRVSEIQKNFRYKKYPKPALEEFSKLAGTEPNESIIITECIPGEIIGWTNDRGSFSTSQHFKIEKNKLKEISTIPEAGDFLANLEKYAPVNYSFCFNSINGRVHDAQFIKKQKNGRYLLSAHLVAIKRGSVNGSDLYELEYETADFKNFKPLRIKNTEEESSKWQTIN</sequence>
<accession>A0A0N1KSS3</accession>
<dbReference type="AlphaFoldDB" id="A0A0N1KSS3"/>
<protein>
    <submittedName>
        <fullName evidence="2">Uncharacterized protein</fullName>
    </submittedName>
</protein>
<keyword evidence="1" id="KW-0732">Signal</keyword>
<comment type="caution">
    <text evidence="2">The sequence shown here is derived from an EMBL/GenBank/DDBJ whole genome shotgun (WGS) entry which is preliminary data.</text>
</comment>
<evidence type="ECO:0000313" key="3">
    <source>
        <dbReference type="Proteomes" id="UP000037953"/>
    </source>
</evidence>